<feature type="domain" description="Peptidase S1" evidence="5">
    <location>
        <begin position="357"/>
        <end position="694"/>
    </location>
</feature>
<dbReference type="InterPro" id="IPR001314">
    <property type="entry name" value="Peptidase_S1A"/>
</dbReference>
<evidence type="ECO:0000259" key="5">
    <source>
        <dbReference type="PROSITE" id="PS50240"/>
    </source>
</evidence>
<feature type="signal peptide" evidence="4">
    <location>
        <begin position="1"/>
        <end position="20"/>
    </location>
</feature>
<dbReference type="PRINTS" id="PR00722">
    <property type="entry name" value="CHYMOTRYPSIN"/>
</dbReference>
<evidence type="ECO:0000256" key="2">
    <source>
        <dbReference type="ARBA" id="ARBA00024195"/>
    </source>
</evidence>
<dbReference type="InterPro" id="IPR033116">
    <property type="entry name" value="TRYPSIN_SER"/>
</dbReference>
<dbReference type="InterPro" id="IPR009003">
    <property type="entry name" value="Peptidase_S1_PA"/>
</dbReference>
<dbReference type="InterPro" id="IPR051333">
    <property type="entry name" value="CLIP_Serine_Protease"/>
</dbReference>
<accession>A0A182R0A0</accession>
<keyword evidence="3" id="KW-0720">Serine protease</keyword>
<dbReference type="Pfam" id="PF00089">
    <property type="entry name" value="Trypsin"/>
    <property type="match status" value="3"/>
</dbReference>
<dbReference type="EMBL" id="AXCN02000773">
    <property type="status" value="NOT_ANNOTATED_CDS"/>
    <property type="molecule type" value="Genomic_DNA"/>
</dbReference>
<keyword evidence="4" id="KW-0732">Signal</keyword>
<dbReference type="SMART" id="SM00020">
    <property type="entry name" value="Tryp_SPc"/>
    <property type="match status" value="1"/>
</dbReference>
<dbReference type="AlphaFoldDB" id="A0A182R0A0"/>
<reference evidence="6" key="2">
    <citation type="submission" date="2020-05" db="UniProtKB">
        <authorList>
            <consortium name="EnsemblMetazoa"/>
        </authorList>
    </citation>
    <scope>IDENTIFICATION</scope>
    <source>
        <strain evidence="6">FAR1</strain>
    </source>
</reference>
<evidence type="ECO:0000313" key="7">
    <source>
        <dbReference type="Proteomes" id="UP000075886"/>
    </source>
</evidence>
<dbReference type="InterPro" id="IPR001254">
    <property type="entry name" value="Trypsin_dom"/>
</dbReference>
<dbReference type="CDD" id="cd00190">
    <property type="entry name" value="Tryp_SPc"/>
    <property type="match status" value="1"/>
</dbReference>
<dbReference type="PANTHER" id="PTHR24260:SF147">
    <property type="entry name" value="EG:BACR7A4.3 PROTEIN-RELATED"/>
    <property type="match status" value="1"/>
</dbReference>
<dbReference type="InterPro" id="IPR043504">
    <property type="entry name" value="Peptidase_S1_PA_chymotrypsin"/>
</dbReference>
<dbReference type="Proteomes" id="UP000075886">
    <property type="component" value="Unassembled WGS sequence"/>
</dbReference>
<dbReference type="EnsemblMetazoa" id="AFAF020412-RA">
    <property type="protein sequence ID" value="AFAF020412-PA"/>
    <property type="gene ID" value="AFAF020412"/>
</dbReference>
<dbReference type="PROSITE" id="PS50240">
    <property type="entry name" value="TRYPSIN_DOM"/>
    <property type="match status" value="2"/>
</dbReference>
<protein>
    <recommendedName>
        <fullName evidence="5">Peptidase S1 domain-containing protein</fullName>
    </recommendedName>
</protein>
<dbReference type="SUPFAM" id="SSF50494">
    <property type="entry name" value="Trypsin-like serine proteases"/>
    <property type="match status" value="3"/>
</dbReference>
<dbReference type="GO" id="GO:0006508">
    <property type="term" value="P:proteolysis"/>
    <property type="evidence" value="ECO:0007669"/>
    <property type="project" value="UniProtKB-KW"/>
</dbReference>
<organism evidence="6 7">
    <name type="scientific">Anopheles farauti</name>
    <dbReference type="NCBI Taxonomy" id="69004"/>
    <lineage>
        <taxon>Eukaryota</taxon>
        <taxon>Metazoa</taxon>
        <taxon>Ecdysozoa</taxon>
        <taxon>Arthropoda</taxon>
        <taxon>Hexapoda</taxon>
        <taxon>Insecta</taxon>
        <taxon>Pterygota</taxon>
        <taxon>Neoptera</taxon>
        <taxon>Endopterygota</taxon>
        <taxon>Diptera</taxon>
        <taxon>Nematocera</taxon>
        <taxon>Culicoidea</taxon>
        <taxon>Culicidae</taxon>
        <taxon>Anophelinae</taxon>
        <taxon>Anopheles</taxon>
    </lineage>
</organism>
<dbReference type="Gene3D" id="2.40.10.10">
    <property type="entry name" value="Trypsin-like serine proteases"/>
    <property type="match status" value="3"/>
</dbReference>
<evidence type="ECO:0000313" key="6">
    <source>
        <dbReference type="EnsemblMetazoa" id="AFAF020412-PA"/>
    </source>
</evidence>
<keyword evidence="1" id="KW-1015">Disulfide bond</keyword>
<dbReference type="PANTHER" id="PTHR24260">
    <property type="match status" value="1"/>
</dbReference>
<keyword evidence="3" id="KW-0645">Protease</keyword>
<proteinExistence type="inferred from homology"/>
<comment type="similarity">
    <text evidence="2">Belongs to the peptidase S1 family. CLIP subfamily.</text>
</comment>
<reference evidence="7" key="1">
    <citation type="submission" date="2014-01" db="EMBL/GenBank/DDBJ databases">
        <title>The Genome Sequence of Anopheles farauti FAR1 (V2).</title>
        <authorList>
            <consortium name="The Broad Institute Genomics Platform"/>
            <person name="Neafsey D.E."/>
            <person name="Besansky N."/>
            <person name="Howell P."/>
            <person name="Walton C."/>
            <person name="Young S.K."/>
            <person name="Zeng Q."/>
            <person name="Gargeya S."/>
            <person name="Fitzgerald M."/>
            <person name="Haas B."/>
            <person name="Abouelleil A."/>
            <person name="Allen A.W."/>
            <person name="Alvarado L."/>
            <person name="Arachchi H.M."/>
            <person name="Berlin A.M."/>
            <person name="Chapman S.B."/>
            <person name="Gainer-Dewar J."/>
            <person name="Goldberg J."/>
            <person name="Griggs A."/>
            <person name="Gujja S."/>
            <person name="Hansen M."/>
            <person name="Howarth C."/>
            <person name="Imamovic A."/>
            <person name="Ireland A."/>
            <person name="Larimer J."/>
            <person name="McCowan C."/>
            <person name="Murphy C."/>
            <person name="Pearson M."/>
            <person name="Poon T.W."/>
            <person name="Priest M."/>
            <person name="Roberts A."/>
            <person name="Saif S."/>
            <person name="Shea T."/>
            <person name="Sisk P."/>
            <person name="Sykes S."/>
            <person name="Wortman J."/>
            <person name="Nusbaum C."/>
            <person name="Birren B."/>
        </authorList>
    </citation>
    <scope>NUCLEOTIDE SEQUENCE [LARGE SCALE GENOMIC DNA]</scope>
    <source>
        <strain evidence="7">FAR1</strain>
    </source>
</reference>
<keyword evidence="3" id="KW-0378">Hydrolase</keyword>
<dbReference type="VEuPathDB" id="VectorBase:AFAF020412"/>
<dbReference type="InterPro" id="IPR018114">
    <property type="entry name" value="TRYPSIN_HIS"/>
</dbReference>
<feature type="domain" description="Peptidase S1" evidence="5">
    <location>
        <begin position="57"/>
        <end position="307"/>
    </location>
</feature>
<dbReference type="PROSITE" id="PS00135">
    <property type="entry name" value="TRYPSIN_SER"/>
    <property type="match status" value="1"/>
</dbReference>
<evidence type="ECO:0000256" key="1">
    <source>
        <dbReference type="ARBA" id="ARBA00023157"/>
    </source>
</evidence>
<name>A0A182R0A0_9DIPT</name>
<dbReference type="GO" id="GO:0004252">
    <property type="term" value="F:serine-type endopeptidase activity"/>
    <property type="evidence" value="ECO:0007669"/>
    <property type="project" value="InterPro"/>
</dbReference>
<keyword evidence="7" id="KW-1185">Reference proteome</keyword>
<sequence>MLDRSVLLCLLSVTVGVARGNNQFTDSIPDGYYLRKDLSDCSERFHQQKMYNVQCLIFGGTQVNVTEFPHMAVLGWPEEESENAKNGSVQWQCGGSLITERFVLTAAHCTADLNNIPPRLVRLGDVNLASSVDDEYGQEFEILRIVRHPRHRFTKRYFDLALIELDGVVSLTPGVCPACLWSNERHLPSELFEAVGFGETVFGGGSIPNLRKTVLRVTSHSQCAATYNRTRGLPEGIAPDQLCAAMQDTDTCRGDSGGPLQVTLRNFHSQHPFVVALTSFGRGCGLGSSGVYQQIGEHIAWIESVVNETMDHTRCTEKYARFRLGSTLVPECQLQNAYKSLVRLLWPEGANQSKVPCSGTLIDYNTVVTTASCTRNEDGLQPIEINIEYTDNRAQIVEIQVHPDYSEASGENDLALLRLDKYLNADKDIAPSCIPLPRSTEICTDRQTHDRIACWDKFAENIKLKLLNPVCRAARSTQFQASTVNLIWSDQDTGKPVCVGMIIKPDTVISSIRCMSLHGERPPVEVELIQQGTRVKIIQIFRHPGYREGSWNRDTALLVLAEEQHSGVPKCIIDLSNDRTSQTEVPVYGQYAGARSNGHLYLPVTGVCNGSMVDNFRELYGEKVSGSPQQYTCWDTNRQFVPGEVPLSRGAGLLDKTHRFIRGLVTGGTSFGSTNPLLSINLTSYADWITRFVLYRPPKEELVFRGGEDEFDLGSNCTLKNGTAGNCMPEYGCEREIRQHGSSKEITICGFEGTISYVCCPVGYQDFPPIPEFEIQMPTVVLPSLPYENMVIDLGDDLDHRN</sequence>
<evidence type="ECO:0000256" key="3">
    <source>
        <dbReference type="RuleBase" id="RU363034"/>
    </source>
</evidence>
<dbReference type="PROSITE" id="PS00134">
    <property type="entry name" value="TRYPSIN_HIS"/>
    <property type="match status" value="1"/>
</dbReference>
<dbReference type="STRING" id="69004.A0A182R0A0"/>
<evidence type="ECO:0000256" key="4">
    <source>
        <dbReference type="SAM" id="SignalP"/>
    </source>
</evidence>
<feature type="chain" id="PRO_5008133686" description="Peptidase S1 domain-containing protein" evidence="4">
    <location>
        <begin position="21"/>
        <end position="802"/>
    </location>
</feature>